<dbReference type="PRINTS" id="PR00095">
    <property type="entry name" value="ANTSNTHASEI"/>
</dbReference>
<dbReference type="SUPFAM" id="SSF56322">
    <property type="entry name" value="ADC synthase"/>
    <property type="match status" value="1"/>
</dbReference>
<feature type="compositionally biased region" description="Basic and acidic residues" evidence="1">
    <location>
        <begin position="262"/>
        <end position="286"/>
    </location>
</feature>
<dbReference type="GO" id="GO:0016829">
    <property type="term" value="F:lyase activity"/>
    <property type="evidence" value="ECO:0007669"/>
    <property type="project" value="UniProtKB-KW"/>
</dbReference>
<dbReference type="InterPro" id="IPR043132">
    <property type="entry name" value="BCAT-like_C"/>
</dbReference>
<dbReference type="InterPro" id="IPR005801">
    <property type="entry name" value="ADC_synthase"/>
</dbReference>
<dbReference type="Pfam" id="PF01063">
    <property type="entry name" value="Aminotran_4"/>
    <property type="match status" value="1"/>
</dbReference>
<keyword evidence="3" id="KW-0456">Lyase</keyword>
<evidence type="ECO:0000313" key="3">
    <source>
        <dbReference type="EMBL" id="TCK21297.1"/>
    </source>
</evidence>
<evidence type="ECO:0000259" key="2">
    <source>
        <dbReference type="Pfam" id="PF00425"/>
    </source>
</evidence>
<feature type="region of interest" description="Disordered" evidence="1">
    <location>
        <begin position="262"/>
        <end position="291"/>
    </location>
</feature>
<accession>A0A4R1HGL6</accession>
<reference evidence="3 4" key="1">
    <citation type="submission" date="2019-03" db="EMBL/GenBank/DDBJ databases">
        <title>Sequencing the genomes of 1000 actinobacteria strains.</title>
        <authorList>
            <person name="Klenk H.-P."/>
        </authorList>
    </citation>
    <scope>NUCLEOTIDE SEQUENCE [LARGE SCALE GENOMIC DNA]</scope>
    <source>
        <strain evidence="3 4">DSM 44969</strain>
    </source>
</reference>
<protein>
    <submittedName>
        <fullName evidence="3">Para-aminobenzoate synthetase/4-amino-4-deoxychorismate lyase</fullName>
    </submittedName>
</protein>
<proteinExistence type="predicted"/>
<dbReference type="Proteomes" id="UP000295560">
    <property type="component" value="Unassembled WGS sequence"/>
</dbReference>
<dbReference type="AlphaFoldDB" id="A0A4R1HGL6"/>
<feature type="domain" description="Chorismate-utilising enzyme C-terminal" evidence="2">
    <location>
        <begin position="185"/>
        <end position="438"/>
    </location>
</feature>
<dbReference type="GO" id="GO:0000162">
    <property type="term" value="P:L-tryptophan biosynthetic process"/>
    <property type="evidence" value="ECO:0007669"/>
    <property type="project" value="TreeGrafter"/>
</dbReference>
<dbReference type="InterPro" id="IPR001544">
    <property type="entry name" value="Aminotrans_IV"/>
</dbReference>
<dbReference type="PANTHER" id="PTHR11236">
    <property type="entry name" value="AMINOBENZOATE/ANTHRANILATE SYNTHASE"/>
    <property type="match status" value="1"/>
</dbReference>
<dbReference type="SUPFAM" id="SSF56752">
    <property type="entry name" value="D-aminoacid aminotransferase-like PLP-dependent enzymes"/>
    <property type="match status" value="1"/>
</dbReference>
<keyword evidence="4" id="KW-1185">Reference proteome</keyword>
<sequence length="703" mass="74513">MTAVLGTGSEASSPGDGRWTRLVVEPLPVAPTTGVADLVRRLAHRTRVTAWSGRWSRGSVVTCDPTEVVRGPAAHVAGALARVPDVRPDPARPDAVGGGWFGYLAYPGVDPDIATTASSFGWYPDVLRHDGHRWWYEALVDDPGGAGSGLDRAGAARRLAGLVADLAGPGRTETPHVRLRSLPDRAAYLGAVEKCQQAIRRGEVYQANIAVGIELELSGSPHAAWARLVESLAPARAGLVADTVAAAVSASPELFLHRDGRRVRTEPIKGTRPRTGADTDRTERSRLAASPKEAAENVMIVDLMRNDLSRACATGSVRVPQLLEVQPHPGVWHLVSTVTGELCPDVDDPGLLAATFPPGSVTGAPKTSATRLIDALEEDPRGLFTGALGYAGPLAGLELAVAIRTLQVRPDGSARLGVGAGITADSRPAAEWAECLHKAAPLLRCLDGELDVDDRSEPDGRKRGGLLETVAVEDGSAPALSEHVSRLRRSYGDCYGTELTADIVSALRRALGGRPGPLLARVHAVPDDPAHVRITVAPRDHAVPGDAVLHVRRVDDARRAGYAYADRSVEAEIEIGLPPAADALLVDADDRILETTRAGVVGILGATPVLPPLDGRVRPWIGRQRLLDALDAAGVGYRIGELVLDDLVECAALLLVDDVGGIRRVARVCGLPYRPRQTRTVTRVLRAFRELDGGPARPATTRR</sequence>
<comment type="caution">
    <text evidence="3">The sequence shown here is derived from an EMBL/GenBank/DDBJ whole genome shotgun (WGS) entry which is preliminary data.</text>
</comment>
<name>A0A4R1HGL6_PSEEN</name>
<dbReference type="GO" id="GO:0046820">
    <property type="term" value="F:4-amino-4-deoxychorismate synthase activity"/>
    <property type="evidence" value="ECO:0007669"/>
    <property type="project" value="TreeGrafter"/>
</dbReference>
<organism evidence="3 4">
    <name type="scientific">Pseudonocardia endophytica</name>
    <dbReference type="NCBI Taxonomy" id="401976"/>
    <lineage>
        <taxon>Bacteria</taxon>
        <taxon>Bacillati</taxon>
        <taxon>Actinomycetota</taxon>
        <taxon>Actinomycetes</taxon>
        <taxon>Pseudonocardiales</taxon>
        <taxon>Pseudonocardiaceae</taxon>
        <taxon>Pseudonocardia</taxon>
    </lineage>
</organism>
<evidence type="ECO:0000256" key="1">
    <source>
        <dbReference type="SAM" id="MobiDB-lite"/>
    </source>
</evidence>
<dbReference type="OrthoDB" id="3518032at2"/>
<dbReference type="RefSeq" id="WP_132430060.1">
    <property type="nucleotide sequence ID" value="NZ_SMFZ01000002.1"/>
</dbReference>
<dbReference type="InterPro" id="IPR015890">
    <property type="entry name" value="Chorismate_C"/>
</dbReference>
<dbReference type="Gene3D" id="3.60.120.10">
    <property type="entry name" value="Anthranilate synthase"/>
    <property type="match status" value="1"/>
</dbReference>
<dbReference type="InterPro" id="IPR036038">
    <property type="entry name" value="Aminotransferase-like"/>
</dbReference>
<dbReference type="EMBL" id="SMFZ01000002">
    <property type="protein sequence ID" value="TCK21297.1"/>
    <property type="molecule type" value="Genomic_DNA"/>
</dbReference>
<dbReference type="PANTHER" id="PTHR11236:SF50">
    <property type="entry name" value="AMINODEOXYCHORISMATE SYNTHASE COMPONENT 1"/>
    <property type="match status" value="1"/>
</dbReference>
<gene>
    <name evidence="3" type="ORF">EV378_5278</name>
</gene>
<dbReference type="Gene3D" id="3.20.10.10">
    <property type="entry name" value="D-amino Acid Aminotransferase, subunit A, domain 2"/>
    <property type="match status" value="1"/>
</dbReference>
<dbReference type="InterPro" id="IPR019999">
    <property type="entry name" value="Anth_synth_I-like"/>
</dbReference>
<evidence type="ECO:0000313" key="4">
    <source>
        <dbReference type="Proteomes" id="UP000295560"/>
    </source>
</evidence>
<dbReference type="Pfam" id="PF00425">
    <property type="entry name" value="Chorismate_bind"/>
    <property type="match status" value="1"/>
</dbReference>